<dbReference type="CDD" id="cd00077">
    <property type="entry name" value="HDc"/>
    <property type="match status" value="1"/>
</dbReference>
<dbReference type="InterPro" id="IPR003607">
    <property type="entry name" value="HD/PDEase_dom"/>
</dbReference>
<feature type="domain" description="HD/PDEase" evidence="1">
    <location>
        <begin position="49"/>
        <end position="167"/>
    </location>
</feature>
<reference evidence="2" key="3">
    <citation type="submission" date="2015-02" db="UniProtKB">
        <authorList>
            <consortium name="EnsemblProtists"/>
        </authorList>
    </citation>
    <scope>IDENTIFICATION</scope>
    <source>
        <strain evidence="2">DAOM BR144</strain>
    </source>
</reference>
<reference evidence="3" key="1">
    <citation type="journal article" date="2010" name="Genome Biol.">
        <title>Genome sequence of the necrotrophic plant pathogen Pythium ultimum reveals original pathogenicity mechanisms and effector repertoire.</title>
        <authorList>
            <person name="Levesque C.A."/>
            <person name="Brouwer H."/>
            <person name="Cano L."/>
            <person name="Hamilton J.P."/>
            <person name="Holt C."/>
            <person name="Huitema E."/>
            <person name="Raffaele S."/>
            <person name="Robideau G.P."/>
            <person name="Thines M."/>
            <person name="Win J."/>
            <person name="Zerillo M.M."/>
            <person name="Beakes G.W."/>
            <person name="Boore J.L."/>
            <person name="Busam D."/>
            <person name="Dumas B."/>
            <person name="Ferriera S."/>
            <person name="Fuerstenberg S.I."/>
            <person name="Gachon C.M."/>
            <person name="Gaulin E."/>
            <person name="Govers F."/>
            <person name="Grenville-Briggs L."/>
            <person name="Horner N."/>
            <person name="Hostetler J."/>
            <person name="Jiang R.H."/>
            <person name="Johnson J."/>
            <person name="Krajaejun T."/>
            <person name="Lin H."/>
            <person name="Meijer H.J."/>
            <person name="Moore B."/>
            <person name="Morris P."/>
            <person name="Phuntmart V."/>
            <person name="Puiu D."/>
            <person name="Shetty J."/>
            <person name="Stajich J.E."/>
            <person name="Tripathy S."/>
            <person name="Wawra S."/>
            <person name="van West P."/>
            <person name="Whitty B.R."/>
            <person name="Coutinho P.M."/>
            <person name="Henrissat B."/>
            <person name="Martin F."/>
            <person name="Thomas P.D."/>
            <person name="Tyler B.M."/>
            <person name="De Vries R.P."/>
            <person name="Kamoun S."/>
            <person name="Yandell M."/>
            <person name="Tisserat N."/>
            <person name="Buell C.R."/>
        </authorList>
    </citation>
    <scope>NUCLEOTIDE SEQUENCE</scope>
    <source>
        <strain evidence="3">DAOM:BR144</strain>
    </source>
</reference>
<accession>K3X429</accession>
<dbReference type="SMART" id="SM00471">
    <property type="entry name" value="HDc"/>
    <property type="match status" value="1"/>
</dbReference>
<sequence length="248" mass="28482">MAFSLRFASIRTITQRPHKHLVRTMSTAVNSPLVQQTADFVREQLKSNDASHDWRHIERVWTLARTLAKEENVPEENLEIVDLAALLHDIDDWKYQTEDVKTKRAVQFLESQQVPSEKVARVMAIIDNMGFKEELGGNKRETSVEFGCVQDADRLDAIGAIGIARCFTYGGHKKRALYDPEFPPSEEVSQEQYMQQGRNAPTINHFYEKLFKLCGMMKTNAGKRIAEERHAFMEVFVAQFYKEISGRG</sequence>
<dbReference type="AlphaFoldDB" id="K3X429"/>
<dbReference type="EMBL" id="GL376621">
    <property type="status" value="NOT_ANNOTATED_CDS"/>
    <property type="molecule type" value="Genomic_DNA"/>
</dbReference>
<evidence type="ECO:0000313" key="3">
    <source>
        <dbReference type="Proteomes" id="UP000019132"/>
    </source>
</evidence>
<dbReference type="PANTHER" id="PTHR33594">
    <property type="entry name" value="SUPERFAMILY HYDROLASE, PUTATIVE (AFU_ORTHOLOGUE AFUA_1G03035)-RELATED"/>
    <property type="match status" value="1"/>
</dbReference>
<protein>
    <recommendedName>
        <fullName evidence="1">HD/PDEase domain-containing protein</fullName>
    </recommendedName>
</protein>
<keyword evidence="3" id="KW-1185">Reference proteome</keyword>
<dbReference type="Pfam" id="PF01966">
    <property type="entry name" value="HD"/>
    <property type="match status" value="1"/>
</dbReference>
<reference evidence="3" key="2">
    <citation type="submission" date="2010-04" db="EMBL/GenBank/DDBJ databases">
        <authorList>
            <person name="Buell R."/>
            <person name="Hamilton J."/>
            <person name="Hostetler J."/>
        </authorList>
    </citation>
    <scope>NUCLEOTIDE SEQUENCE [LARGE SCALE GENOMIC DNA]</scope>
    <source>
        <strain evidence="3">DAOM:BR144</strain>
    </source>
</reference>
<dbReference type="OMA" id="GHDWFHI"/>
<proteinExistence type="predicted"/>
<dbReference type="VEuPathDB" id="FungiDB:PYU1_G011952"/>
<dbReference type="SUPFAM" id="SSF109604">
    <property type="entry name" value="HD-domain/PDEase-like"/>
    <property type="match status" value="1"/>
</dbReference>
<dbReference type="PANTHER" id="PTHR33594:SF1">
    <property type="entry name" value="HD_PDEASE DOMAIN-CONTAINING PROTEIN"/>
    <property type="match status" value="1"/>
</dbReference>
<dbReference type="InParanoid" id="K3X429"/>
<evidence type="ECO:0000313" key="2">
    <source>
        <dbReference type="EnsemblProtists" id="PYU1_T011978"/>
    </source>
</evidence>
<dbReference type="STRING" id="431595.K3X429"/>
<dbReference type="Proteomes" id="UP000019132">
    <property type="component" value="Unassembled WGS sequence"/>
</dbReference>
<dbReference type="Gene3D" id="1.20.58.1910">
    <property type="match status" value="1"/>
</dbReference>
<dbReference type="Gene3D" id="1.10.472.50">
    <property type="entry name" value="HD-domain/PDEase-like"/>
    <property type="match status" value="1"/>
</dbReference>
<organism evidence="2 3">
    <name type="scientific">Globisporangium ultimum (strain ATCC 200006 / CBS 805.95 / DAOM BR144)</name>
    <name type="common">Pythium ultimum</name>
    <dbReference type="NCBI Taxonomy" id="431595"/>
    <lineage>
        <taxon>Eukaryota</taxon>
        <taxon>Sar</taxon>
        <taxon>Stramenopiles</taxon>
        <taxon>Oomycota</taxon>
        <taxon>Peronosporomycetes</taxon>
        <taxon>Pythiales</taxon>
        <taxon>Pythiaceae</taxon>
        <taxon>Globisporangium</taxon>
    </lineage>
</organism>
<dbReference type="EnsemblProtists" id="PYU1_T011978">
    <property type="protein sequence ID" value="PYU1_T011978"/>
    <property type="gene ID" value="PYU1_G011952"/>
</dbReference>
<dbReference type="eggNOG" id="ENOG502QSR7">
    <property type="taxonomic scope" value="Eukaryota"/>
</dbReference>
<evidence type="ECO:0000259" key="1">
    <source>
        <dbReference type="SMART" id="SM00471"/>
    </source>
</evidence>
<dbReference type="InterPro" id="IPR006674">
    <property type="entry name" value="HD_domain"/>
</dbReference>
<name>K3X429_GLOUD</name>
<dbReference type="HOGENOM" id="CLU_036524_2_2_1"/>